<dbReference type="SMART" id="SM00091">
    <property type="entry name" value="PAS"/>
    <property type="match status" value="4"/>
</dbReference>
<feature type="non-terminal residue" evidence="8">
    <location>
        <position position="1"/>
    </location>
</feature>
<dbReference type="AlphaFoldDB" id="A0A424YW49"/>
<dbReference type="CDD" id="cd00130">
    <property type="entry name" value="PAS"/>
    <property type="match status" value="2"/>
</dbReference>
<gene>
    <name evidence="8" type="ORF">D5R95_05985</name>
</gene>
<evidence type="ECO:0000313" key="9">
    <source>
        <dbReference type="Proteomes" id="UP000284763"/>
    </source>
</evidence>
<accession>A0A424YW49</accession>
<dbReference type="Pfam" id="PF08448">
    <property type="entry name" value="PAS_4"/>
    <property type="match status" value="1"/>
</dbReference>
<dbReference type="SUPFAM" id="SSF55785">
    <property type="entry name" value="PYP-like sensor domain (PAS domain)"/>
    <property type="match status" value="4"/>
</dbReference>
<evidence type="ECO:0000256" key="2">
    <source>
        <dbReference type="ARBA" id="ARBA00012438"/>
    </source>
</evidence>
<dbReference type="Gene3D" id="3.30.450.20">
    <property type="entry name" value="PAS domain"/>
    <property type="match status" value="4"/>
</dbReference>
<dbReference type="PROSITE" id="PS50113">
    <property type="entry name" value="PAC"/>
    <property type="match status" value="2"/>
</dbReference>
<dbReference type="InterPro" id="IPR001610">
    <property type="entry name" value="PAC"/>
</dbReference>
<dbReference type="PANTHER" id="PTHR43304">
    <property type="entry name" value="PHYTOCHROME-LIKE PROTEIN CPH1"/>
    <property type="match status" value="1"/>
</dbReference>
<dbReference type="InterPro" id="IPR003661">
    <property type="entry name" value="HisK_dim/P_dom"/>
</dbReference>
<feature type="domain" description="PAC" evidence="7">
    <location>
        <begin position="1"/>
        <end position="30"/>
    </location>
</feature>
<dbReference type="Gene3D" id="1.10.287.130">
    <property type="match status" value="1"/>
</dbReference>
<feature type="domain" description="PAS" evidence="6">
    <location>
        <begin position="401"/>
        <end position="475"/>
    </location>
</feature>
<evidence type="ECO:0000259" key="7">
    <source>
        <dbReference type="PROSITE" id="PS50113"/>
    </source>
</evidence>
<dbReference type="EC" id="2.7.13.3" evidence="2"/>
<evidence type="ECO:0000256" key="1">
    <source>
        <dbReference type="ARBA" id="ARBA00000085"/>
    </source>
</evidence>
<dbReference type="InterPro" id="IPR013655">
    <property type="entry name" value="PAS_fold_3"/>
</dbReference>
<dbReference type="PROSITE" id="PS50112">
    <property type="entry name" value="PAS"/>
    <property type="match status" value="3"/>
</dbReference>
<dbReference type="InterPro" id="IPR052162">
    <property type="entry name" value="Sensor_kinase/Photoreceptor"/>
</dbReference>
<organism evidence="8 9">
    <name type="scientific">Methanosalsum natronophilum</name>
    <dbReference type="NCBI Taxonomy" id="768733"/>
    <lineage>
        <taxon>Archaea</taxon>
        <taxon>Methanobacteriati</taxon>
        <taxon>Methanobacteriota</taxon>
        <taxon>Stenosarchaea group</taxon>
        <taxon>Methanomicrobia</taxon>
        <taxon>Methanosarcinales</taxon>
        <taxon>Methanosarcinaceae</taxon>
        <taxon>Methanosalsum</taxon>
    </lineage>
</organism>
<comment type="catalytic activity">
    <reaction evidence="1">
        <text>ATP + protein L-histidine = ADP + protein N-phospho-L-histidine.</text>
        <dbReference type="EC" id="2.7.13.3"/>
    </reaction>
</comment>
<dbReference type="InterPro" id="IPR035965">
    <property type="entry name" value="PAS-like_dom_sf"/>
</dbReference>
<evidence type="ECO:0000259" key="6">
    <source>
        <dbReference type="PROSITE" id="PS50112"/>
    </source>
</evidence>
<evidence type="ECO:0000256" key="3">
    <source>
        <dbReference type="ARBA" id="ARBA00022553"/>
    </source>
</evidence>
<dbReference type="SUPFAM" id="SSF47384">
    <property type="entry name" value="Homodimeric domain of signal transducing histidine kinase"/>
    <property type="match status" value="1"/>
</dbReference>
<protein>
    <recommendedName>
        <fullName evidence="2">histidine kinase</fullName>
        <ecNumber evidence="2">2.7.13.3</ecNumber>
    </recommendedName>
</protein>
<dbReference type="GO" id="GO:0000155">
    <property type="term" value="F:phosphorelay sensor kinase activity"/>
    <property type="evidence" value="ECO:0007669"/>
    <property type="project" value="InterPro"/>
</dbReference>
<dbReference type="Pfam" id="PF13426">
    <property type="entry name" value="PAS_9"/>
    <property type="match status" value="2"/>
</dbReference>
<dbReference type="PANTHER" id="PTHR43304:SF1">
    <property type="entry name" value="PAC DOMAIN-CONTAINING PROTEIN"/>
    <property type="match status" value="1"/>
</dbReference>
<dbReference type="InterPro" id="IPR013656">
    <property type="entry name" value="PAS_4"/>
</dbReference>
<feature type="domain" description="PAS" evidence="6">
    <location>
        <begin position="51"/>
        <end position="93"/>
    </location>
</feature>
<sequence length="576" mass="66344">LRDEKGHIFAYQGFNIDVTEQKEAEKTLCESEDRFKALHNASFGGIFIHDKGLILECNKALSEMSGYEYDELIGMDGLLLISEKSRETVMSNILAGYEEPYEALGVRKNGQEYPMRLEARNIQYKGRQVRVVECRDITEQKQAEEEAKYSRDLIKLITDNMFDLVALTDLKGNFEFAGKSHLALGYDQDYLIGRNVLEFVHPEDQHRMARELKDFVQLKDDGRRAEYRYRCQDGSYLWFETLGKTVQQSDFHPEKLLFSTRDITSRKQKEEELRKSRQALDKQVRLLNGFLENAPDILSIKKPDLTVIRYNKAGYEFLGKSPEDVHGNRCYELLGRQTNCDNCASIDAIRTKKPVFREKYVSELDTYFSCRANPVISENGNVEYIVEIIRDITERKKNEEMQSIFSQMLQNSEHIAVFKDPSLKYVLINNAYTKLTGHTLPQVIGKTDKELFQGISTPEQIQEYIENDRKALELSPGRSITVEESSLDEKGETRTFITKKFPVHDEHRLLLGVGTITFDITDLKRAEREIMLINQQLEQVNAEKDKLFSIIAHDLKSPISGIYSTSQLLAQEAGSI</sequence>
<name>A0A424YW49_9EURY</name>
<dbReference type="InterPro" id="IPR000700">
    <property type="entry name" value="PAS-assoc_C"/>
</dbReference>
<reference evidence="8 9" key="1">
    <citation type="submission" date="2018-08" db="EMBL/GenBank/DDBJ databases">
        <title>The metabolism and importance of syntrophic acetate oxidation coupled to methane or sulfide production in haloalkaline environments.</title>
        <authorList>
            <person name="Timmers P.H.A."/>
            <person name="Vavourakis C.D."/>
            <person name="Sorokin D.Y."/>
            <person name="Sinninghe Damste J.S."/>
            <person name="Muyzer G."/>
            <person name="Stams A.J.M."/>
            <person name="Plugge C.M."/>
        </authorList>
    </citation>
    <scope>NUCLEOTIDE SEQUENCE [LARGE SCALE GENOMIC DNA]</scope>
    <source>
        <strain evidence="8">MSAO_Arc3</strain>
    </source>
</reference>
<dbReference type="Pfam" id="PF08447">
    <property type="entry name" value="PAS_3"/>
    <property type="match status" value="1"/>
</dbReference>
<evidence type="ECO:0000313" key="8">
    <source>
        <dbReference type="EMBL" id="RQD83918.1"/>
    </source>
</evidence>
<feature type="domain" description="PAC" evidence="7">
    <location>
        <begin position="223"/>
        <end position="275"/>
    </location>
</feature>
<dbReference type="InterPro" id="IPR036097">
    <property type="entry name" value="HisK_dim/P_sf"/>
</dbReference>
<dbReference type="SMART" id="SM00086">
    <property type="entry name" value="PAC"/>
    <property type="match status" value="2"/>
</dbReference>
<keyword evidence="3" id="KW-0597">Phosphoprotein</keyword>
<dbReference type="EMBL" id="QZAB01000376">
    <property type="protein sequence ID" value="RQD83918.1"/>
    <property type="molecule type" value="Genomic_DNA"/>
</dbReference>
<feature type="domain" description="PAS" evidence="6">
    <location>
        <begin position="184"/>
        <end position="219"/>
    </location>
</feature>
<dbReference type="InterPro" id="IPR000014">
    <property type="entry name" value="PAS"/>
</dbReference>
<proteinExistence type="predicted"/>
<evidence type="ECO:0000256" key="5">
    <source>
        <dbReference type="ARBA" id="ARBA00022777"/>
    </source>
</evidence>
<keyword evidence="4" id="KW-0808">Transferase</keyword>
<dbReference type="Proteomes" id="UP000284763">
    <property type="component" value="Unassembled WGS sequence"/>
</dbReference>
<dbReference type="NCBIfam" id="TIGR00229">
    <property type="entry name" value="sensory_box"/>
    <property type="match status" value="4"/>
</dbReference>
<comment type="caution">
    <text evidence="8">The sequence shown here is derived from an EMBL/GenBank/DDBJ whole genome shotgun (WGS) entry which is preliminary data.</text>
</comment>
<evidence type="ECO:0000256" key="4">
    <source>
        <dbReference type="ARBA" id="ARBA00022679"/>
    </source>
</evidence>
<feature type="non-terminal residue" evidence="8">
    <location>
        <position position="576"/>
    </location>
</feature>
<keyword evidence="5" id="KW-0418">Kinase</keyword>
<dbReference type="CDD" id="cd00082">
    <property type="entry name" value="HisKA"/>
    <property type="match status" value="1"/>
</dbReference>